<accession>A0A2G4SEY1</accession>
<proteinExistence type="predicted"/>
<dbReference type="Proteomes" id="UP000242254">
    <property type="component" value="Unassembled WGS sequence"/>
</dbReference>
<sequence length="61" mass="6801">MSCVPLPTEDMIIEDEASNEAIPLTSQEDVHNSPQKFFGRGRDRNTTNTEPANITTTSHQQ</sequence>
<feature type="compositionally biased region" description="Low complexity" evidence="1">
    <location>
        <begin position="46"/>
        <end position="61"/>
    </location>
</feature>
<feature type="region of interest" description="Disordered" evidence="1">
    <location>
        <begin position="1"/>
        <end position="61"/>
    </location>
</feature>
<dbReference type="RefSeq" id="XP_023461046.1">
    <property type="nucleotide sequence ID" value="XM_023612513.1"/>
</dbReference>
<dbReference type="GeneID" id="35443502"/>
<feature type="compositionally biased region" description="Polar residues" evidence="1">
    <location>
        <begin position="24"/>
        <end position="35"/>
    </location>
</feature>
<dbReference type="EMBL" id="KZ303879">
    <property type="protein sequence ID" value="PHZ07338.1"/>
    <property type="molecule type" value="Genomic_DNA"/>
</dbReference>
<evidence type="ECO:0000313" key="2">
    <source>
        <dbReference type="EMBL" id="PHZ07338.1"/>
    </source>
</evidence>
<evidence type="ECO:0000313" key="3">
    <source>
        <dbReference type="Proteomes" id="UP000242254"/>
    </source>
</evidence>
<evidence type="ECO:0000256" key="1">
    <source>
        <dbReference type="SAM" id="MobiDB-lite"/>
    </source>
</evidence>
<protein>
    <submittedName>
        <fullName evidence="2">Uncharacterized protein</fullName>
    </submittedName>
</protein>
<dbReference type="AlphaFoldDB" id="A0A2G4SEY1"/>
<keyword evidence="3" id="KW-1185">Reference proteome</keyword>
<reference evidence="2 3" key="1">
    <citation type="journal article" date="2016" name="Proc. Natl. Acad. Sci. U.S.A.">
        <title>Lipid metabolic changes in an early divergent fungus govern the establishment of a mutualistic symbiosis with endobacteria.</title>
        <authorList>
            <person name="Lastovetsky O.A."/>
            <person name="Gaspar M.L."/>
            <person name="Mondo S.J."/>
            <person name="LaButti K.M."/>
            <person name="Sandor L."/>
            <person name="Grigoriev I.V."/>
            <person name="Henry S.A."/>
            <person name="Pawlowska T.E."/>
        </authorList>
    </citation>
    <scope>NUCLEOTIDE SEQUENCE [LARGE SCALE GENOMIC DNA]</scope>
    <source>
        <strain evidence="2 3">ATCC 52813</strain>
    </source>
</reference>
<gene>
    <name evidence="2" type="ORF">RHIMIDRAFT_274986</name>
</gene>
<name>A0A2G4SEY1_RHIZD</name>
<organism evidence="2 3">
    <name type="scientific">Rhizopus microsporus ATCC 52813</name>
    <dbReference type="NCBI Taxonomy" id="1340429"/>
    <lineage>
        <taxon>Eukaryota</taxon>
        <taxon>Fungi</taxon>
        <taxon>Fungi incertae sedis</taxon>
        <taxon>Mucoromycota</taxon>
        <taxon>Mucoromycotina</taxon>
        <taxon>Mucoromycetes</taxon>
        <taxon>Mucorales</taxon>
        <taxon>Mucorineae</taxon>
        <taxon>Rhizopodaceae</taxon>
        <taxon>Rhizopus</taxon>
    </lineage>
</organism>